<keyword evidence="5" id="KW-1185">Reference proteome</keyword>
<dbReference type="PANTHER" id="PTHR48106:SF8">
    <property type="entry name" value="OS02G0805600 PROTEIN"/>
    <property type="match status" value="1"/>
</dbReference>
<keyword evidence="2" id="KW-0560">Oxidoreductase</keyword>
<evidence type="ECO:0000313" key="5">
    <source>
        <dbReference type="Proteomes" id="UP000664332"/>
    </source>
</evidence>
<dbReference type="InterPro" id="IPR011032">
    <property type="entry name" value="GroES-like_sf"/>
</dbReference>
<dbReference type="EMBL" id="JAFLEQ010000008">
    <property type="protein sequence ID" value="MBN9643704.1"/>
    <property type="molecule type" value="Genomic_DNA"/>
</dbReference>
<evidence type="ECO:0000256" key="2">
    <source>
        <dbReference type="ARBA" id="ARBA00023002"/>
    </source>
</evidence>
<keyword evidence="1" id="KW-0521">NADP</keyword>
<dbReference type="GO" id="GO:0070402">
    <property type="term" value="F:NADPH binding"/>
    <property type="evidence" value="ECO:0007669"/>
    <property type="project" value="TreeGrafter"/>
</dbReference>
<dbReference type="SUPFAM" id="SSF50129">
    <property type="entry name" value="GroES-like"/>
    <property type="match status" value="1"/>
</dbReference>
<proteinExistence type="predicted"/>
<protein>
    <submittedName>
        <fullName evidence="4">NAD(P)H-quinone oxidoreductase</fullName>
    </submittedName>
</protein>
<dbReference type="InterPro" id="IPR020843">
    <property type="entry name" value="ER"/>
</dbReference>
<dbReference type="Proteomes" id="UP000664332">
    <property type="component" value="Unassembled WGS sequence"/>
</dbReference>
<evidence type="ECO:0000256" key="1">
    <source>
        <dbReference type="ARBA" id="ARBA00022857"/>
    </source>
</evidence>
<dbReference type="CDD" id="cd05276">
    <property type="entry name" value="p53_inducible_oxidoreductase"/>
    <property type="match status" value="1"/>
</dbReference>
<dbReference type="Pfam" id="PF00107">
    <property type="entry name" value="ADH_zinc_N"/>
    <property type="match status" value="1"/>
</dbReference>
<feature type="domain" description="Enoyl reductase (ER)" evidence="3">
    <location>
        <begin position="12"/>
        <end position="316"/>
    </location>
</feature>
<dbReference type="InterPro" id="IPR036291">
    <property type="entry name" value="NAD(P)-bd_dom_sf"/>
</dbReference>
<dbReference type="RefSeq" id="WP_207118445.1">
    <property type="nucleotide sequence ID" value="NZ_JAFLEQ010000008.1"/>
</dbReference>
<evidence type="ECO:0000313" key="4">
    <source>
        <dbReference type="EMBL" id="MBN9643704.1"/>
    </source>
</evidence>
<dbReference type="PANTHER" id="PTHR48106">
    <property type="entry name" value="QUINONE OXIDOREDUCTASE PIG3-RELATED"/>
    <property type="match status" value="1"/>
</dbReference>
<dbReference type="InterPro" id="IPR013154">
    <property type="entry name" value="ADH-like_N"/>
</dbReference>
<dbReference type="InterPro" id="IPR013149">
    <property type="entry name" value="ADH-like_C"/>
</dbReference>
<dbReference type="Gene3D" id="3.90.180.10">
    <property type="entry name" value="Medium-chain alcohol dehydrogenases, catalytic domain"/>
    <property type="match status" value="1"/>
</dbReference>
<organism evidence="4 5">
    <name type="scientific">Corynebacterium mendelii</name>
    <dbReference type="NCBI Taxonomy" id="2765362"/>
    <lineage>
        <taxon>Bacteria</taxon>
        <taxon>Bacillati</taxon>
        <taxon>Actinomycetota</taxon>
        <taxon>Actinomycetes</taxon>
        <taxon>Mycobacteriales</taxon>
        <taxon>Corynebacteriaceae</taxon>
        <taxon>Corynebacterium</taxon>
    </lineage>
</organism>
<dbReference type="NCBIfam" id="TIGR02824">
    <property type="entry name" value="quinone_pig3"/>
    <property type="match status" value="1"/>
</dbReference>
<dbReference type="InterPro" id="IPR014189">
    <property type="entry name" value="Quinone_OxRdtase_PIG3"/>
</dbReference>
<dbReference type="Pfam" id="PF08240">
    <property type="entry name" value="ADH_N"/>
    <property type="match status" value="1"/>
</dbReference>
<dbReference type="GO" id="GO:0016651">
    <property type="term" value="F:oxidoreductase activity, acting on NAD(P)H"/>
    <property type="evidence" value="ECO:0007669"/>
    <property type="project" value="TreeGrafter"/>
</dbReference>
<accession>A0A939DYR1</accession>
<dbReference type="SMART" id="SM00829">
    <property type="entry name" value="PKS_ER"/>
    <property type="match status" value="1"/>
</dbReference>
<dbReference type="Gene3D" id="3.40.50.720">
    <property type="entry name" value="NAD(P)-binding Rossmann-like Domain"/>
    <property type="match status" value="1"/>
</dbReference>
<dbReference type="AlphaFoldDB" id="A0A939DYR1"/>
<comment type="caution">
    <text evidence="4">The sequence shown here is derived from an EMBL/GenBank/DDBJ whole genome shotgun (WGS) entry which is preliminary data.</text>
</comment>
<sequence>MKAIQLADKDDKTSLTLTEVPDPVLTDGEILVEVHAAGVNRGDLLQAAGFYPPPKGASEIIGLECAGVVIDSNGTDVAEGTEVCCLLAGGAYAEKVAVPAEHVLALPEGYSFTDAAAIMEVACTVFSNLVMLAGMKQGDTVVIHGGAGGIGSFAIQLAAQMGCHVITTCGSEDKEEFCRRLGADETINYHEQDFAEVATNKADVILDIMGAKYLDKNISALAPDGRIVIIGMQGGVKGELNIGKLLAKRGTIITSALRSRPKQDKADIVRATYSAIWPHLADGSIVHQTSQVFDLADAARAHALMASGDNTGKIVLRVK</sequence>
<evidence type="ECO:0000259" key="3">
    <source>
        <dbReference type="SMART" id="SM00829"/>
    </source>
</evidence>
<name>A0A939DYR1_9CORY</name>
<reference evidence="4" key="1">
    <citation type="submission" date="2021-03" db="EMBL/GenBank/DDBJ databases">
        <authorList>
            <person name="Sun Q."/>
        </authorList>
    </citation>
    <scope>NUCLEOTIDE SEQUENCE</scope>
    <source>
        <strain evidence="4">CCM 8862</strain>
    </source>
</reference>
<dbReference type="SUPFAM" id="SSF51735">
    <property type="entry name" value="NAD(P)-binding Rossmann-fold domains"/>
    <property type="match status" value="1"/>
</dbReference>
<gene>
    <name evidence="4" type="ORF">JZY06_03540</name>
</gene>